<dbReference type="Proteomes" id="UP001596254">
    <property type="component" value="Unassembled WGS sequence"/>
</dbReference>
<protein>
    <submittedName>
        <fullName evidence="1">Uncharacterized protein</fullName>
    </submittedName>
</protein>
<sequence>MKKIFLLVLFVSTGVGIVGGTIDGQSSKKSYSVPKVLHGRWENRWKFVKIPGQYIYFDKGSIRAGMRKYKVTYVTGNQNKGFKIHLKDKFAGVKVLKIKYKLREIASHGNVKSISLSTLKYETADAIYYKGNLRDYSASNFVNLTKPRGFDTSLTGYTKPYSQVSIGGDENFSTVSEKNGYFKINFAGSLDNYLDGDKLVIWSKGPNSSKSFKKTLTINFDDPHESIYG</sequence>
<comment type="caution">
    <text evidence="1">The sequence shown here is derived from an EMBL/GenBank/DDBJ whole genome shotgun (WGS) entry which is preliminary data.</text>
</comment>
<name>A0ABW1SS69_9LACO</name>
<proteinExistence type="predicted"/>
<evidence type="ECO:0000313" key="1">
    <source>
        <dbReference type="EMBL" id="MFC6207212.1"/>
    </source>
</evidence>
<reference evidence="2" key="1">
    <citation type="journal article" date="2019" name="Int. J. Syst. Evol. Microbiol.">
        <title>The Global Catalogue of Microorganisms (GCM) 10K type strain sequencing project: providing services to taxonomists for standard genome sequencing and annotation.</title>
        <authorList>
            <consortium name="The Broad Institute Genomics Platform"/>
            <consortium name="The Broad Institute Genome Sequencing Center for Infectious Disease"/>
            <person name="Wu L."/>
            <person name="Ma J."/>
        </authorList>
    </citation>
    <scope>NUCLEOTIDE SEQUENCE [LARGE SCALE GENOMIC DNA]</scope>
    <source>
        <strain evidence="2">CCM 8905</strain>
    </source>
</reference>
<gene>
    <name evidence="1" type="ORF">ACFP1G_06935</name>
</gene>
<dbReference type="RefSeq" id="WP_125691655.1">
    <property type="nucleotide sequence ID" value="NZ_JBHSSK010000021.1"/>
</dbReference>
<dbReference type="EMBL" id="JBHSSK010000021">
    <property type="protein sequence ID" value="MFC6207212.1"/>
    <property type="molecule type" value="Genomic_DNA"/>
</dbReference>
<evidence type="ECO:0000313" key="2">
    <source>
        <dbReference type="Proteomes" id="UP001596254"/>
    </source>
</evidence>
<organism evidence="1 2">
    <name type="scientific">Levilactobacillus tongjiangensis</name>
    <dbReference type="NCBI Taxonomy" id="2486023"/>
    <lineage>
        <taxon>Bacteria</taxon>
        <taxon>Bacillati</taxon>
        <taxon>Bacillota</taxon>
        <taxon>Bacilli</taxon>
        <taxon>Lactobacillales</taxon>
        <taxon>Lactobacillaceae</taxon>
        <taxon>Levilactobacillus</taxon>
    </lineage>
</organism>
<keyword evidence="2" id="KW-1185">Reference proteome</keyword>
<accession>A0ABW1SS69</accession>